<accession>A0ABV2C174</accession>
<dbReference type="RefSeq" id="WP_124637496.1">
    <property type="nucleotide sequence ID" value="NZ_FR989785.1"/>
</dbReference>
<name>A0ABV2C174_9BURK</name>
<evidence type="ECO:0000313" key="2">
    <source>
        <dbReference type="Proteomes" id="UP001548587"/>
    </source>
</evidence>
<proteinExistence type="predicted"/>
<evidence type="ECO:0000313" key="1">
    <source>
        <dbReference type="EMBL" id="MET1472858.1"/>
    </source>
</evidence>
<protein>
    <submittedName>
        <fullName evidence="1">Uncharacterized protein</fullName>
    </submittedName>
</protein>
<sequence length="221" mass="23550">MARNECHARWGVWLRVAGGASWKLVIELEQHAAIAAARSGVWVLAGHRLDLIGDDGRILQSNGLEFDAVGVCEGPDESLWLLGGLARLGGKPIRRRGAGATCWHEMPEPIAATQIACAPDGCAWTVNSRGDLWRLHPDGPGHFAECRQSANCRNCLKSPRAGMVIRVCVGTDGQVWCLTPKTVPGGYCIARLAPGSRRMTELPGQVGAISIAAATGWPDGE</sequence>
<reference evidence="1 2" key="1">
    <citation type="submission" date="2024-06" db="EMBL/GenBank/DDBJ databases">
        <title>Burkholderia sola in Mexico.</title>
        <authorList>
            <person name="Estrada P."/>
        </authorList>
    </citation>
    <scope>NUCLEOTIDE SEQUENCE [LARGE SCALE GENOMIC DNA]</scope>
    <source>
        <strain evidence="1 2">CpTa8-5</strain>
    </source>
</reference>
<gene>
    <name evidence="1" type="ORF">ABXL37_01250</name>
</gene>
<organism evidence="1 2">
    <name type="scientific">Burkholderia sola</name>
    <dbReference type="NCBI Taxonomy" id="2843302"/>
    <lineage>
        <taxon>Bacteria</taxon>
        <taxon>Pseudomonadati</taxon>
        <taxon>Pseudomonadota</taxon>
        <taxon>Betaproteobacteria</taxon>
        <taxon>Burkholderiales</taxon>
        <taxon>Burkholderiaceae</taxon>
        <taxon>Burkholderia</taxon>
        <taxon>Burkholderia cepacia complex</taxon>
    </lineage>
</organism>
<comment type="caution">
    <text evidence="1">The sequence shown here is derived from an EMBL/GenBank/DDBJ whole genome shotgun (WGS) entry which is preliminary data.</text>
</comment>
<dbReference type="Proteomes" id="UP001548587">
    <property type="component" value="Unassembled WGS sequence"/>
</dbReference>
<dbReference type="EMBL" id="JBEWCH010000001">
    <property type="protein sequence ID" value="MET1472858.1"/>
    <property type="molecule type" value="Genomic_DNA"/>
</dbReference>
<keyword evidence="2" id="KW-1185">Reference proteome</keyword>